<dbReference type="PANTHER" id="PTHR42735">
    <property type="match status" value="1"/>
</dbReference>
<dbReference type="InterPro" id="IPR015424">
    <property type="entry name" value="PyrdxlP-dep_Trfase"/>
</dbReference>
<dbReference type="Proteomes" id="UP000824469">
    <property type="component" value="Unassembled WGS sequence"/>
</dbReference>
<dbReference type="GO" id="GO:0008117">
    <property type="term" value="F:sphinganine-1-phosphate aldolase activity"/>
    <property type="evidence" value="ECO:0007669"/>
    <property type="project" value="TreeGrafter"/>
</dbReference>
<protein>
    <recommendedName>
        <fullName evidence="6">Sphingosine-1-phosphate lyase</fullName>
    </recommendedName>
</protein>
<dbReference type="PANTHER" id="PTHR42735:SF6">
    <property type="entry name" value="SPHINGOSINE-1-PHOSPHATE LYASE 1"/>
    <property type="match status" value="1"/>
</dbReference>
<reference evidence="4 5" key="1">
    <citation type="journal article" date="2021" name="Nat. Plants">
        <title>The Taxus genome provides insights into paclitaxel biosynthesis.</title>
        <authorList>
            <person name="Xiong X."/>
            <person name="Gou J."/>
            <person name="Liao Q."/>
            <person name="Li Y."/>
            <person name="Zhou Q."/>
            <person name="Bi G."/>
            <person name="Li C."/>
            <person name="Du R."/>
            <person name="Wang X."/>
            <person name="Sun T."/>
            <person name="Guo L."/>
            <person name="Liang H."/>
            <person name="Lu P."/>
            <person name="Wu Y."/>
            <person name="Zhang Z."/>
            <person name="Ro D.K."/>
            <person name="Shang Y."/>
            <person name="Huang S."/>
            <person name="Yan J."/>
        </authorList>
    </citation>
    <scope>NUCLEOTIDE SEQUENCE [LARGE SCALE GENOMIC DNA]</scope>
    <source>
        <strain evidence="4">Ta-2019</strain>
    </source>
</reference>
<dbReference type="Gene3D" id="6.10.140.2150">
    <property type="match status" value="1"/>
</dbReference>
<evidence type="ECO:0000256" key="2">
    <source>
        <dbReference type="ARBA" id="ARBA00022898"/>
    </source>
</evidence>
<keyword evidence="5" id="KW-1185">Reference proteome</keyword>
<dbReference type="FunFam" id="6.10.140.2150:FF:000001">
    <property type="entry name" value="Sphingosine-1-phosphate lyase 1"/>
    <property type="match status" value="1"/>
</dbReference>
<dbReference type="GO" id="GO:0030149">
    <property type="term" value="P:sphingolipid catabolic process"/>
    <property type="evidence" value="ECO:0007669"/>
    <property type="project" value="TreeGrafter"/>
</dbReference>
<dbReference type="SUPFAM" id="SSF53383">
    <property type="entry name" value="PLP-dependent transferases"/>
    <property type="match status" value="1"/>
</dbReference>
<dbReference type="Gene3D" id="3.90.1150.10">
    <property type="entry name" value="Aspartate Aminotransferase, domain 1"/>
    <property type="match status" value="1"/>
</dbReference>
<dbReference type="FunFam" id="3.90.1150.10:FF:000020">
    <property type="entry name" value="Sphingosine-1-phosphate lyase 1"/>
    <property type="match status" value="1"/>
</dbReference>
<dbReference type="OMA" id="AISIDTH"/>
<dbReference type="InterPro" id="IPR050477">
    <property type="entry name" value="GrpII_AminoAcid_Decarb"/>
</dbReference>
<accession>A0AA38KMQ2</accession>
<evidence type="ECO:0008006" key="6">
    <source>
        <dbReference type="Google" id="ProtNLM"/>
    </source>
</evidence>
<comment type="cofactor">
    <cofactor evidence="1">
        <name>pyridoxal 5'-phosphate</name>
        <dbReference type="ChEBI" id="CHEBI:597326"/>
    </cofactor>
</comment>
<dbReference type="AlphaFoldDB" id="A0AA38KMQ2"/>
<evidence type="ECO:0000256" key="3">
    <source>
        <dbReference type="ARBA" id="ARBA00023239"/>
    </source>
</evidence>
<dbReference type="GO" id="GO:0016020">
    <property type="term" value="C:membrane"/>
    <property type="evidence" value="ECO:0007669"/>
    <property type="project" value="GOC"/>
</dbReference>
<evidence type="ECO:0000313" key="4">
    <source>
        <dbReference type="EMBL" id="KAH9308703.1"/>
    </source>
</evidence>
<comment type="caution">
    <text evidence="4">The sequence shown here is derived from an EMBL/GenBank/DDBJ whole genome shotgun (WGS) entry which is preliminary data.</text>
</comment>
<keyword evidence="3" id="KW-0456">Lyase</keyword>
<evidence type="ECO:0000313" key="5">
    <source>
        <dbReference type="Proteomes" id="UP000824469"/>
    </source>
</evidence>
<dbReference type="InterPro" id="IPR015422">
    <property type="entry name" value="PyrdxlP-dep_Trfase_small"/>
</dbReference>
<dbReference type="GO" id="GO:0005783">
    <property type="term" value="C:endoplasmic reticulum"/>
    <property type="evidence" value="ECO:0007669"/>
    <property type="project" value="TreeGrafter"/>
</dbReference>
<organism evidence="4 5">
    <name type="scientific">Taxus chinensis</name>
    <name type="common">Chinese yew</name>
    <name type="synonym">Taxus wallichiana var. chinensis</name>
    <dbReference type="NCBI Taxonomy" id="29808"/>
    <lineage>
        <taxon>Eukaryota</taxon>
        <taxon>Viridiplantae</taxon>
        <taxon>Streptophyta</taxon>
        <taxon>Embryophyta</taxon>
        <taxon>Tracheophyta</taxon>
        <taxon>Spermatophyta</taxon>
        <taxon>Pinopsida</taxon>
        <taxon>Pinidae</taxon>
        <taxon>Conifers II</taxon>
        <taxon>Cupressales</taxon>
        <taxon>Taxaceae</taxon>
        <taxon>Taxus</taxon>
    </lineage>
</organism>
<feature type="non-terminal residue" evidence="4">
    <location>
        <position position="169"/>
    </location>
</feature>
<name>A0AA38KMQ2_TAXCH</name>
<evidence type="ECO:0000256" key="1">
    <source>
        <dbReference type="ARBA" id="ARBA00001933"/>
    </source>
</evidence>
<keyword evidence="2" id="KW-0663">Pyridoxal phosphate</keyword>
<dbReference type="EMBL" id="JAHRHJ020000007">
    <property type="protein sequence ID" value="KAH9308703.1"/>
    <property type="molecule type" value="Genomic_DNA"/>
</dbReference>
<gene>
    <name evidence="4" type="ORF">KI387_036614</name>
</gene>
<sequence>TEWSGGLYVSPTVAGSRPGGLIAGAWAAMMSVGEEGYLEAVKKIMEVSKSIQQGIKQIPELFIVGRPDMTVIAFGSDEVDIFKVNDVMSSYGWHLNALQRPNSIHICLTLQHTVIAEDFLKDLKAAVNSVLENPNAFEDGMAPIYGAAAKMPDRGTVQDLLIAYMDSTC</sequence>
<proteinExistence type="predicted"/>